<keyword evidence="5" id="KW-0255">Endonuclease</keyword>
<name>A0ABU7MNG0_9BACT</name>
<keyword evidence="5" id="KW-0378">Hydrolase</keyword>
<evidence type="ECO:0000313" key="5">
    <source>
        <dbReference type="EMBL" id="MEE3928521.1"/>
    </source>
</evidence>
<dbReference type="Proteomes" id="UP001344817">
    <property type="component" value="Unassembled WGS sequence"/>
</dbReference>
<dbReference type="InterPro" id="IPR044946">
    <property type="entry name" value="Restrct_endonuc_typeI_TRD_sf"/>
</dbReference>
<sequence>MREVKNVPEIRFNGFTNAWEHCEIKNIAQVANGKSNKNNSIDNGIYPFFVRSEIILKSNKYLYDEEAIITIGEGNIGKVFHYINGKYDLHQRCYKISNFKNINGKYFYWYFSSKFYERVIMLSAKSTVDSVRMDMIVDMQIAHPKEYKEQIKIAKLLDNFNTLIVLHQRKLTSLTQIKTSLLDKMFVSESESKPKIRFNNFTHAWEHCKLKELCVIKVGKLNANAMDPHGKYNFYTSGIQIFKINKYSFEGPSITIAGNGASVGYLHLADGKFDAYQRTYVLNSFQADRVFIFYYLKNNLQTIIKEEARFGNIPYIVTDMLSEFDIRKTSIIEQNKIGKLLFNIDSLITLHQRKLKKLEEIKKAMLDKMFVG</sequence>
<gene>
    <name evidence="5" type="ORF">V2E24_02940</name>
</gene>
<evidence type="ECO:0000313" key="6">
    <source>
        <dbReference type="Proteomes" id="UP001344817"/>
    </source>
</evidence>
<comment type="similarity">
    <text evidence="1">Belongs to the type-I restriction system S methylase family.</text>
</comment>
<reference evidence="5" key="1">
    <citation type="submission" date="2024-01" db="EMBL/GenBank/DDBJ databases">
        <title>Genome sequence of Mycoplasma ciconiae type strain DSM 25251.</title>
        <authorList>
            <person name="Spergser J."/>
        </authorList>
    </citation>
    <scope>NUCLEOTIDE SEQUENCE [LARGE SCALE GENOMIC DNA]</scope>
    <source>
        <strain evidence="5">DSM 25251</strain>
    </source>
</reference>
<comment type="caution">
    <text evidence="5">The sequence shown here is derived from an EMBL/GenBank/DDBJ whole genome shotgun (WGS) entry which is preliminary data.</text>
</comment>
<proteinExistence type="inferred from homology"/>
<keyword evidence="2" id="KW-0680">Restriction system</keyword>
<organism evidence="5 6">
    <name type="scientific">Mycoplasmopsis ciconiae</name>
    <dbReference type="NCBI Taxonomy" id="561067"/>
    <lineage>
        <taxon>Bacteria</taxon>
        <taxon>Bacillati</taxon>
        <taxon>Mycoplasmatota</taxon>
        <taxon>Mycoplasmoidales</taxon>
        <taxon>Metamycoplasmataceae</taxon>
        <taxon>Mycoplasmopsis</taxon>
    </lineage>
</organism>
<evidence type="ECO:0000259" key="4">
    <source>
        <dbReference type="Pfam" id="PF01420"/>
    </source>
</evidence>
<dbReference type="EMBL" id="JAZDWZ010000009">
    <property type="protein sequence ID" value="MEE3928521.1"/>
    <property type="molecule type" value="Genomic_DNA"/>
</dbReference>
<keyword evidence="5" id="KW-0540">Nuclease</keyword>
<dbReference type="Gene3D" id="3.90.220.20">
    <property type="entry name" value="DNA methylase specificity domains"/>
    <property type="match status" value="2"/>
</dbReference>
<keyword evidence="6" id="KW-1185">Reference proteome</keyword>
<evidence type="ECO:0000256" key="1">
    <source>
        <dbReference type="ARBA" id="ARBA00010923"/>
    </source>
</evidence>
<protein>
    <submittedName>
        <fullName evidence="5">Restriction endonuclease subunit S</fullName>
        <ecNumber evidence="5">3.1.21.-</ecNumber>
    </submittedName>
</protein>
<feature type="domain" description="Type I restriction modification DNA specificity" evidence="4">
    <location>
        <begin position="205"/>
        <end position="360"/>
    </location>
</feature>
<dbReference type="InterPro" id="IPR000055">
    <property type="entry name" value="Restrct_endonuc_typeI_TRD"/>
</dbReference>
<dbReference type="PANTHER" id="PTHR30408:SF12">
    <property type="entry name" value="TYPE I RESTRICTION ENZYME MJAVIII SPECIFICITY SUBUNIT"/>
    <property type="match status" value="1"/>
</dbReference>
<dbReference type="GO" id="GO:0004519">
    <property type="term" value="F:endonuclease activity"/>
    <property type="evidence" value="ECO:0007669"/>
    <property type="project" value="UniProtKB-KW"/>
</dbReference>
<dbReference type="InterPro" id="IPR052021">
    <property type="entry name" value="Type-I_RS_S_subunit"/>
</dbReference>
<feature type="domain" description="Type I restriction modification DNA specificity" evidence="4">
    <location>
        <begin position="19"/>
        <end position="175"/>
    </location>
</feature>
<accession>A0ABU7MNG0</accession>
<dbReference type="RefSeq" id="WP_330500934.1">
    <property type="nucleotide sequence ID" value="NZ_JAZDWZ010000009.1"/>
</dbReference>
<evidence type="ECO:0000256" key="3">
    <source>
        <dbReference type="ARBA" id="ARBA00023125"/>
    </source>
</evidence>
<dbReference type="Gene3D" id="1.10.287.1120">
    <property type="entry name" value="Bipartite methylase S protein"/>
    <property type="match status" value="1"/>
</dbReference>
<dbReference type="GO" id="GO:0016787">
    <property type="term" value="F:hydrolase activity"/>
    <property type="evidence" value="ECO:0007669"/>
    <property type="project" value="UniProtKB-KW"/>
</dbReference>
<dbReference type="Pfam" id="PF01420">
    <property type="entry name" value="Methylase_S"/>
    <property type="match status" value="2"/>
</dbReference>
<dbReference type="EC" id="3.1.21.-" evidence="5"/>
<evidence type="ECO:0000256" key="2">
    <source>
        <dbReference type="ARBA" id="ARBA00022747"/>
    </source>
</evidence>
<dbReference type="SUPFAM" id="SSF116734">
    <property type="entry name" value="DNA methylase specificity domain"/>
    <property type="match status" value="2"/>
</dbReference>
<keyword evidence="3" id="KW-0238">DNA-binding</keyword>
<dbReference type="PANTHER" id="PTHR30408">
    <property type="entry name" value="TYPE-1 RESTRICTION ENZYME ECOKI SPECIFICITY PROTEIN"/>
    <property type="match status" value="1"/>
</dbReference>